<feature type="compositionally biased region" description="Low complexity" evidence="1">
    <location>
        <begin position="972"/>
        <end position="986"/>
    </location>
</feature>
<comment type="caution">
    <text evidence="3">The sequence shown here is derived from an EMBL/GenBank/DDBJ whole genome shotgun (WGS) entry which is preliminary data.</text>
</comment>
<sequence length="1337" mass="154273">MNEKVKLKLYGIKTATESDSEQYHEIDQNAIIEETTFTIAPPKKLNINEYEFFTQHNVQVKEKRKKKTKKEKSKDYGKIMDIINSELTSTMPPILKNVIEILKLDEEHKFVSYQPSSIRNLLQKHHNDAERGWSLNARHVKLSPFFPKVLENTVTVDFPLLREICRNIKISRETKNNLKEQLLKITNGTNENVKFDKTLLKYTARLFYFKDLHIDMLKKQKDVIHKLLSLWADIQIVREKTGRVEVNYHLEVNKTPINDYEKEWNLVFETEYIDMLDKIEYEYAKAYTDYKETKNRLSVNGDEKKKISKPKLHVDEAKLKIETESIVNKIFPKDKIDLVLKSNKHNKKDLLKAVHVLFACNYYFKVFVDDIFVCESELFTCKDYLHTLEVSESLSVQILPRNKTLHIALYENDIQVSSLLMCIDEIKTNFPLAEFKKVNFVYRDYIVYPNPKYVGSGYGIKEIATESKVRLKSSNIFKSNLVTACEVNIKIGWNEKFDEYSHANILSLIEIERKLKRLLHGVDKPNINTFIDIINKLYVRNVENNDKIIRALQEVCKITINNDDTFPFDNENGNKLRLKLLYLRNNGGFVNIENKLVPLVASEMSTEQVNCLQNVNDNVIDIQNIDSDKDVDPIDLQRYIGMKYVQKLNENLQRTLNEFLLQKTHKDVVKDFKDLSLRGLLTNQAKILTLSASSSIIKQQLLQECSIKEQEIQVTVLRAFNLPDRSTSMLTEKDDDENERIAGFKLRPLRPFVKLSYHGTSAQTAPGIGCYPSWNQTIKIRTKFTPFSSIHVNVYDECRVNMTGTGTQEDVGTVHYRRCSRWLGTLLVPLFTVLDLGTLRGTFKLTTPPLIIGYENPTSKEAKTLIPEVRRLMKKDISFLTLHIATNLSQLGGVQAYSQPVPNTSTDDRVIKHLNNFVTKYLNDFPSRSISLTFVDSSGKNRCVTEFLQPIPFPDLVYFPKNPKSRLGSAQSKISGLSRSSSSKSSVKTKDETNSFVDEEERGSMYSGYSANWRSEENQLKTVNICLRYVSLIPTYEVTESQVVTLTAQELLKILYGSRTDHTILLASYFLHLGIKCWIVTGIALPYGLSTYALVKYDLVTNTYVTVDDQIYKSRKFLKKSEDFLWHVFDAVAGERYELRDVACPLKSVYYVFNEENIWVNIQSSQDCESLSFDFSKTSDWQPVFNTVGPVPRPPTLSTESLYSAPCEVDKLQEALESKITSKVEKWRSRMKTVWNRYCCTLLRETLPQWEYWAFNSTEFRPEPGHRLKQLMATYKMYGFPLNMHYVSAKSVLANVKASAVHANDDPDVEFALAVQVFAYPNNVVSVWVFLASITSI</sequence>
<feature type="region of interest" description="Disordered" evidence="1">
    <location>
        <begin position="968"/>
        <end position="997"/>
    </location>
</feature>
<evidence type="ECO:0000313" key="3">
    <source>
        <dbReference type="EMBL" id="CAG4946360.1"/>
    </source>
</evidence>
<dbReference type="Proteomes" id="UP000691718">
    <property type="component" value="Unassembled WGS sequence"/>
</dbReference>
<dbReference type="Pfam" id="PF24652">
    <property type="entry name" value="CEP76_C"/>
    <property type="match status" value="1"/>
</dbReference>
<evidence type="ECO:0000313" key="4">
    <source>
        <dbReference type="Proteomes" id="UP000691718"/>
    </source>
</evidence>
<keyword evidence="4" id="KW-1185">Reference proteome</keyword>
<dbReference type="SMART" id="SM00239">
    <property type="entry name" value="C2"/>
    <property type="match status" value="1"/>
</dbReference>
<evidence type="ECO:0000259" key="2">
    <source>
        <dbReference type="SMART" id="SM00239"/>
    </source>
</evidence>
<protein>
    <submittedName>
        <fullName evidence="3">(apollo) hypothetical protein</fullName>
    </submittedName>
</protein>
<accession>A0A8S3W808</accession>
<dbReference type="InterPro" id="IPR000008">
    <property type="entry name" value="C2_dom"/>
</dbReference>
<dbReference type="GO" id="GO:0035869">
    <property type="term" value="C:ciliary transition zone"/>
    <property type="evidence" value="ECO:0007669"/>
    <property type="project" value="TreeGrafter"/>
</dbReference>
<dbReference type="Pfam" id="PF24656">
    <property type="entry name" value="CEPT76_peptidase"/>
    <property type="match status" value="1"/>
</dbReference>
<dbReference type="PANTHER" id="PTHR20837">
    <property type="entry name" value="CENTROSOMAL PROTEIN-RELATED"/>
    <property type="match status" value="1"/>
</dbReference>
<gene>
    <name evidence="3" type="ORF">PAPOLLO_LOCUS3289</name>
</gene>
<proteinExistence type="predicted"/>
<dbReference type="PANTHER" id="PTHR20837:SF0">
    <property type="entry name" value="COILED-COIL AND C2 DOMAIN-CONTAINING PROTEIN 2A"/>
    <property type="match status" value="1"/>
</dbReference>
<reference evidence="3" key="1">
    <citation type="submission" date="2021-04" db="EMBL/GenBank/DDBJ databases">
        <authorList>
            <person name="Tunstrom K."/>
        </authorList>
    </citation>
    <scope>NUCLEOTIDE SEQUENCE</scope>
</reference>
<dbReference type="OrthoDB" id="2162143at2759"/>
<organism evidence="3 4">
    <name type="scientific">Parnassius apollo</name>
    <name type="common">Apollo butterfly</name>
    <name type="synonym">Papilio apollo</name>
    <dbReference type="NCBI Taxonomy" id="110799"/>
    <lineage>
        <taxon>Eukaryota</taxon>
        <taxon>Metazoa</taxon>
        <taxon>Ecdysozoa</taxon>
        <taxon>Arthropoda</taxon>
        <taxon>Hexapoda</taxon>
        <taxon>Insecta</taxon>
        <taxon>Pterygota</taxon>
        <taxon>Neoptera</taxon>
        <taxon>Endopterygota</taxon>
        <taxon>Lepidoptera</taxon>
        <taxon>Glossata</taxon>
        <taxon>Ditrysia</taxon>
        <taxon>Papilionoidea</taxon>
        <taxon>Papilionidae</taxon>
        <taxon>Parnassiinae</taxon>
        <taxon>Parnassini</taxon>
        <taxon>Parnassius</taxon>
        <taxon>Parnassius</taxon>
    </lineage>
</organism>
<evidence type="ECO:0000256" key="1">
    <source>
        <dbReference type="SAM" id="MobiDB-lite"/>
    </source>
</evidence>
<feature type="domain" description="C2" evidence="2">
    <location>
        <begin position="711"/>
        <end position="842"/>
    </location>
</feature>
<name>A0A8S3W808_PARAO</name>
<dbReference type="GO" id="GO:1905515">
    <property type="term" value="P:non-motile cilium assembly"/>
    <property type="evidence" value="ECO:0007669"/>
    <property type="project" value="TreeGrafter"/>
</dbReference>
<dbReference type="GO" id="GO:1904491">
    <property type="term" value="P:protein localization to ciliary transition zone"/>
    <property type="evidence" value="ECO:0007669"/>
    <property type="project" value="TreeGrafter"/>
</dbReference>
<dbReference type="InterPro" id="IPR056288">
    <property type="entry name" value="CEP76_C"/>
</dbReference>
<dbReference type="EMBL" id="CAJQZP010000212">
    <property type="protein sequence ID" value="CAG4946360.1"/>
    <property type="molecule type" value="Genomic_DNA"/>
</dbReference>
<dbReference type="InterPro" id="IPR052434">
    <property type="entry name" value="Tectonic-like_complex_comp"/>
</dbReference>
<dbReference type="InterPro" id="IPR056290">
    <property type="entry name" value="CEPT76/DRC7_peptidase-like_dom"/>
</dbReference>